<dbReference type="GO" id="GO:0031681">
    <property type="term" value="F:G-protein beta-subunit binding"/>
    <property type="evidence" value="ECO:0007669"/>
    <property type="project" value="InterPro"/>
</dbReference>
<evidence type="ECO:0000256" key="6">
    <source>
        <dbReference type="SAM" id="MobiDB-lite"/>
    </source>
</evidence>
<evidence type="ECO:0000256" key="5">
    <source>
        <dbReference type="ARBA" id="ARBA00023224"/>
    </source>
</evidence>
<feature type="compositionally biased region" description="Basic and acidic residues" evidence="6">
    <location>
        <begin position="13"/>
        <end position="24"/>
    </location>
</feature>
<accession>A0A2G9UHE8</accession>
<dbReference type="OrthoDB" id="6264244at2759"/>
<name>A0A2G9UHE8_TELCI</name>
<reference evidence="8 9" key="1">
    <citation type="submission" date="2015-09" db="EMBL/GenBank/DDBJ databases">
        <title>Draft genome of the parasitic nematode Teladorsagia circumcincta isolate WARC Sus (inbred).</title>
        <authorList>
            <person name="Mitreva M."/>
        </authorList>
    </citation>
    <scope>NUCLEOTIDE SEQUENCE [LARGE SCALE GENOMIC DNA]</scope>
    <source>
        <strain evidence="8 9">S</strain>
    </source>
</reference>
<feature type="non-terminal residue" evidence="8">
    <location>
        <position position="114"/>
    </location>
</feature>
<keyword evidence="3" id="KW-1003">Cell membrane</keyword>
<comment type="similarity">
    <text evidence="2">Belongs to the G protein gamma family.</text>
</comment>
<keyword evidence="4" id="KW-0472">Membrane</keyword>
<protein>
    <submittedName>
        <fullName evidence="8">GGL domain protein</fullName>
    </submittedName>
</protein>
<dbReference type="InterPro" id="IPR001770">
    <property type="entry name" value="G-protein_gamma"/>
</dbReference>
<evidence type="ECO:0000256" key="3">
    <source>
        <dbReference type="ARBA" id="ARBA00022475"/>
    </source>
</evidence>
<dbReference type="SMART" id="SM01224">
    <property type="entry name" value="G_gamma"/>
    <property type="match status" value="1"/>
</dbReference>
<feature type="compositionally biased region" description="Polar residues" evidence="6">
    <location>
        <begin position="1"/>
        <end position="12"/>
    </location>
</feature>
<evidence type="ECO:0000256" key="4">
    <source>
        <dbReference type="ARBA" id="ARBA00023136"/>
    </source>
</evidence>
<dbReference type="PANTHER" id="PTHR13809">
    <property type="entry name" value="GUANINE NUCLEOTIDE-BINDING PROTEIN GAMMA SUBUNIT"/>
    <property type="match status" value="1"/>
</dbReference>
<keyword evidence="5" id="KW-0807">Transducer</keyword>
<feature type="region of interest" description="Disordered" evidence="6">
    <location>
        <begin position="1"/>
        <end position="30"/>
    </location>
</feature>
<dbReference type="GO" id="GO:0007186">
    <property type="term" value="P:G protein-coupled receptor signaling pathway"/>
    <property type="evidence" value="ECO:0007669"/>
    <property type="project" value="InterPro"/>
</dbReference>
<proteinExistence type="inferred from homology"/>
<evidence type="ECO:0000256" key="1">
    <source>
        <dbReference type="ARBA" id="ARBA00004236"/>
    </source>
</evidence>
<dbReference type="GO" id="GO:0005834">
    <property type="term" value="C:heterotrimeric G-protein complex"/>
    <property type="evidence" value="ECO:0007669"/>
    <property type="project" value="InterPro"/>
</dbReference>
<evidence type="ECO:0000259" key="7">
    <source>
        <dbReference type="PROSITE" id="PS50058"/>
    </source>
</evidence>
<sequence length="114" mass="13230">MSSREQAVQQAKKTIEQLRGERNMRRTPVSASAADLIRFTQDLQREDVLLTGFPNDKMNPYRPKSHFKKNGGDSRELTSYRNKRTFEVTFVNNLNKKATPSLSRQLFQAKEWAP</sequence>
<evidence type="ECO:0000313" key="9">
    <source>
        <dbReference type="Proteomes" id="UP000230423"/>
    </source>
</evidence>
<comment type="subcellular location">
    <subcellularLocation>
        <location evidence="1">Cell membrane</location>
    </subcellularLocation>
</comment>
<dbReference type="Pfam" id="PF00631">
    <property type="entry name" value="G-gamma"/>
    <property type="match status" value="1"/>
</dbReference>
<dbReference type="InterPro" id="IPR036284">
    <property type="entry name" value="GGL_sf"/>
</dbReference>
<dbReference type="AlphaFoldDB" id="A0A2G9UHE8"/>
<feature type="domain" description="G protein gamma" evidence="7">
    <location>
        <begin position="4"/>
        <end position="65"/>
    </location>
</feature>
<organism evidence="8 9">
    <name type="scientific">Teladorsagia circumcincta</name>
    <name type="common">Brown stomach worm</name>
    <name type="synonym">Ostertagia circumcincta</name>
    <dbReference type="NCBI Taxonomy" id="45464"/>
    <lineage>
        <taxon>Eukaryota</taxon>
        <taxon>Metazoa</taxon>
        <taxon>Ecdysozoa</taxon>
        <taxon>Nematoda</taxon>
        <taxon>Chromadorea</taxon>
        <taxon>Rhabditida</taxon>
        <taxon>Rhabditina</taxon>
        <taxon>Rhabditomorpha</taxon>
        <taxon>Strongyloidea</taxon>
        <taxon>Trichostrongylidae</taxon>
        <taxon>Teladorsagia</taxon>
    </lineage>
</organism>
<dbReference type="EMBL" id="KZ346858">
    <property type="protein sequence ID" value="PIO68920.1"/>
    <property type="molecule type" value="Genomic_DNA"/>
</dbReference>
<keyword evidence="9" id="KW-1185">Reference proteome</keyword>
<gene>
    <name evidence="8" type="ORF">TELCIR_09275</name>
</gene>
<evidence type="ECO:0000256" key="2">
    <source>
        <dbReference type="ARBA" id="ARBA00007431"/>
    </source>
</evidence>
<feature type="region of interest" description="Disordered" evidence="6">
    <location>
        <begin position="52"/>
        <end position="76"/>
    </location>
</feature>
<dbReference type="PROSITE" id="PS50058">
    <property type="entry name" value="G_PROTEIN_GAMMA"/>
    <property type="match status" value="1"/>
</dbReference>
<dbReference type="InterPro" id="IPR015898">
    <property type="entry name" value="G-protein_gamma-like_dom"/>
</dbReference>
<evidence type="ECO:0000313" key="8">
    <source>
        <dbReference type="EMBL" id="PIO68920.1"/>
    </source>
</evidence>
<dbReference type="Gene3D" id="4.10.260.10">
    <property type="entry name" value="Transducin (heterotrimeric G protein), gamma chain"/>
    <property type="match status" value="1"/>
</dbReference>
<dbReference type="Proteomes" id="UP000230423">
    <property type="component" value="Unassembled WGS sequence"/>
</dbReference>
<dbReference type="SUPFAM" id="SSF48670">
    <property type="entry name" value="Transducin (heterotrimeric G protein), gamma chain"/>
    <property type="match status" value="1"/>
</dbReference>
<dbReference type="CDD" id="cd00068">
    <property type="entry name" value="GGL"/>
    <property type="match status" value="1"/>
</dbReference>
<dbReference type="SMART" id="SM00224">
    <property type="entry name" value="GGL"/>
    <property type="match status" value="1"/>
</dbReference>